<reference evidence="2 3" key="1">
    <citation type="submission" date="2024-04" db="EMBL/GenBank/DDBJ databases">
        <title>Tritrichomonas musculus Genome.</title>
        <authorList>
            <person name="Alves-Ferreira E."/>
            <person name="Grigg M."/>
            <person name="Lorenzi H."/>
            <person name="Galac M."/>
        </authorList>
    </citation>
    <scope>NUCLEOTIDE SEQUENCE [LARGE SCALE GENOMIC DNA]</scope>
    <source>
        <strain evidence="2 3">EAF2021</strain>
    </source>
</reference>
<evidence type="ECO:0000313" key="2">
    <source>
        <dbReference type="EMBL" id="KAK8881857.1"/>
    </source>
</evidence>
<keyword evidence="1" id="KW-0175">Coiled coil</keyword>
<evidence type="ECO:0000256" key="1">
    <source>
        <dbReference type="SAM" id="Coils"/>
    </source>
</evidence>
<comment type="caution">
    <text evidence="2">The sequence shown here is derived from an EMBL/GenBank/DDBJ whole genome shotgun (WGS) entry which is preliminary data.</text>
</comment>
<accession>A0ABR2JSK3</accession>
<keyword evidence="3" id="KW-1185">Reference proteome</keyword>
<gene>
    <name evidence="2" type="ORF">M9Y10_044493</name>
</gene>
<protein>
    <submittedName>
        <fullName evidence="2">Uncharacterized protein</fullName>
    </submittedName>
</protein>
<dbReference type="Proteomes" id="UP001470230">
    <property type="component" value="Unassembled WGS sequence"/>
</dbReference>
<name>A0ABR2JSK3_9EUKA</name>
<proteinExistence type="predicted"/>
<evidence type="ECO:0000313" key="3">
    <source>
        <dbReference type="Proteomes" id="UP001470230"/>
    </source>
</evidence>
<dbReference type="EMBL" id="JAPFFF010000009">
    <property type="protein sequence ID" value="KAK8881857.1"/>
    <property type="molecule type" value="Genomic_DNA"/>
</dbReference>
<sequence length="1180" mass="133834">MNLTNGVTSMKNNKFINPRITFNETYLMDYINEDDKPRLYMSKSLMDKLMDLFTSGFIRINYIAKTKQTINANENQLINFKCNQIDADNCFKLYRSPLPDFYEMKSYGITDDKQFYYADYGYLPGSPEFEALIDGQTFEFHDEAFGTDYKMTKQGNEWIGNNVSYHIPKSTTIKGETKFFKHQTQAIYIKRNDTNGAVLRAWIKYYSDENPFKIINDEGLIKFVDCELDRYEDDVDGCWAMYLKCTQKKSCDFSCSLMINDIEYKTEFGFEYASYEAESCYKVNSDNCYDCLPFHYNGTLHEGNPPYGLKIYMRTDKELIHEIADVNYEEGMNTFEFLSSAGYYTVSPRPEACTTLFTNYNIQTSGVVIGENIESHVFVLNSLGNTVDIAVNHINELQNYCMQLEKEINDIKNKQNWFDIVKDVVCIAGSCVNFMGGPKVLMSVAEKGLTKLLGFSFQADEEIVEDAVIVACDRASTVLAEEKKEELEFVDEVELLDENIKRYKYMCFSIKGDEHLNVSFMIDETGETLKINTYKINNDLSITNISEDESHQCRIVYESPYLIIDTIDKPFNVELKRILKLSSSTIGLGENLKDNHILSSAATVKLIENHKTALLKEIPTILDDLINEASLSTKLNDYYTSAQVDEKFIDEDEMAYELDKYQPKGDYALKSEIPTIPDDLINETTLMNTLNDYALKSEIPTIPDDLINETTLMNTLNDYALKSEIPTIPDDLINETTLMNTLNDYALKTDLPTDLINETTLTNRLSDYTKTETLIEYRKLNNMTVKSIKNISFTKIDETMYETDLRVVGARIKGSVKLSTTDEDYQFDHIFVRSTLSSGDLLVSSISKFTPKWNGNPVNIYWFFDKTSNRNEMTIRTSSSNKRVFSLESITYEELDELALKSSIPTIPDDLVNETTLTNRLNNYKKSNTNAVLNGQLTINSPTPTGIKINCSNVGGWMNGYNAIGNNMEDKEYIANFIGEPSKQAYYGYHKPGIGSMGVSASPNCITFTSGSVNLNHTTTVNGNLTVNGTFNATTTNTTITHYSPIETQMSSINDFTIGGPVYMSGKVYKQTNDGWKESTTDDTTDCICSVKATGKWNEYVGICVSIDEDNQCITFATHGDYMVKVNDTTLYNVGDEIFIDDNVLKILSGNTAITSKIQRTTIGIITAKINDKFMSVFKS</sequence>
<organism evidence="2 3">
    <name type="scientific">Tritrichomonas musculus</name>
    <dbReference type="NCBI Taxonomy" id="1915356"/>
    <lineage>
        <taxon>Eukaryota</taxon>
        <taxon>Metamonada</taxon>
        <taxon>Parabasalia</taxon>
        <taxon>Tritrichomonadida</taxon>
        <taxon>Tritrichomonadidae</taxon>
        <taxon>Tritrichomonas</taxon>
    </lineage>
</organism>
<feature type="coiled-coil region" evidence="1">
    <location>
        <begin position="387"/>
        <end position="414"/>
    </location>
</feature>